<dbReference type="Pfam" id="PF16344">
    <property type="entry name" value="FecR_C"/>
    <property type="match status" value="1"/>
</dbReference>
<accession>A0A7J4XI82</accession>
<dbReference type="Pfam" id="PF04773">
    <property type="entry name" value="FecR"/>
    <property type="match status" value="1"/>
</dbReference>
<sequence>MDEIRLLNYLKGELSEEEILQVEAWYEASPDNKKMLEQLYYTMFIGERAAVMESVDVEKSLNRLKTAIKRKEDATTKIRSAKWKRYVFPLAAFFTGIVLTVGLSYITLNNKVSNYIVATPAGQRAQFVLPDGSKVWLNSSTQLSYRNSFWSKKRQVALVGEAYFEVVHNDDSPFIVSSKNIQTRVLGTKFNVRARAEEEKVVTTLLKGSVCVDIPGGEQEGLILKPGQMLNVNSKTLQSELVDSSRARDVLLWINGKLTFDKAAFVDITSCLEKHFDVSFHFQDEQLKKEVFTCEFHTDNDINNILAVLSLTKHFQYKIEGKDVYLSAVK</sequence>
<feature type="transmembrane region" description="Helical" evidence="1">
    <location>
        <begin position="86"/>
        <end position="108"/>
    </location>
</feature>
<keyword evidence="1" id="KW-0472">Membrane</keyword>
<reference evidence="4 5" key="1">
    <citation type="journal article" date="2019" name="Nat. Med.">
        <title>A library of human gut bacterial isolates paired with longitudinal multiomics data enables mechanistic microbiome research.</title>
        <authorList>
            <person name="Poyet M."/>
            <person name="Groussin M."/>
            <person name="Gibbons S.M."/>
            <person name="Avila-Pacheco J."/>
            <person name="Jiang X."/>
            <person name="Kearney S.M."/>
            <person name="Perrotta A.R."/>
            <person name="Berdy B."/>
            <person name="Zhao S."/>
            <person name="Lieberman T.D."/>
            <person name="Swanson P.K."/>
            <person name="Smith M."/>
            <person name="Roesemann S."/>
            <person name="Alexander J.E."/>
            <person name="Rich S.A."/>
            <person name="Livny J."/>
            <person name="Vlamakis H."/>
            <person name="Clish C."/>
            <person name="Bullock K."/>
            <person name="Deik A."/>
            <person name="Scott J."/>
            <person name="Pierce K.A."/>
            <person name="Xavier R.J."/>
            <person name="Alm E.J."/>
        </authorList>
    </citation>
    <scope>NUCLEOTIDE SEQUENCE [LARGE SCALE GENOMIC DNA]</scope>
    <source>
        <strain evidence="4 5">BIOML-A10</strain>
    </source>
</reference>
<dbReference type="InterPro" id="IPR032508">
    <property type="entry name" value="FecR_C"/>
</dbReference>
<keyword evidence="1" id="KW-0812">Transmembrane</keyword>
<dbReference type="RefSeq" id="WP_005924074.1">
    <property type="nucleotide sequence ID" value="NZ_CABKSE010000001.1"/>
</dbReference>
<proteinExistence type="predicted"/>
<evidence type="ECO:0000313" key="5">
    <source>
        <dbReference type="Proteomes" id="UP000422221"/>
    </source>
</evidence>
<keyword evidence="1" id="KW-1133">Transmembrane helix</keyword>
<gene>
    <name evidence="4" type="ORF">F3F73_11735</name>
</gene>
<dbReference type="AlphaFoldDB" id="A0A7J4XI82"/>
<organism evidence="4 5">
    <name type="scientific">Bacteroides salyersiae</name>
    <dbReference type="NCBI Taxonomy" id="291644"/>
    <lineage>
        <taxon>Bacteria</taxon>
        <taxon>Pseudomonadati</taxon>
        <taxon>Bacteroidota</taxon>
        <taxon>Bacteroidia</taxon>
        <taxon>Bacteroidales</taxon>
        <taxon>Bacteroidaceae</taxon>
        <taxon>Bacteroides</taxon>
    </lineage>
</organism>
<dbReference type="Proteomes" id="UP000422221">
    <property type="component" value="Unassembled WGS sequence"/>
</dbReference>
<protein>
    <submittedName>
        <fullName evidence="4">DUF4974 domain-containing protein</fullName>
    </submittedName>
</protein>
<dbReference type="PANTHER" id="PTHR30273:SF2">
    <property type="entry name" value="PROTEIN FECR"/>
    <property type="match status" value="1"/>
</dbReference>
<evidence type="ECO:0000259" key="2">
    <source>
        <dbReference type="Pfam" id="PF04773"/>
    </source>
</evidence>
<evidence type="ECO:0000256" key="1">
    <source>
        <dbReference type="SAM" id="Phobius"/>
    </source>
</evidence>
<dbReference type="PANTHER" id="PTHR30273">
    <property type="entry name" value="PERIPLASMIC SIGNAL SENSOR AND SIGMA FACTOR ACTIVATOR FECR-RELATED"/>
    <property type="match status" value="1"/>
</dbReference>
<comment type="caution">
    <text evidence="4">The sequence shown here is derived from an EMBL/GenBank/DDBJ whole genome shotgun (WGS) entry which is preliminary data.</text>
</comment>
<dbReference type="GO" id="GO:0016989">
    <property type="term" value="F:sigma factor antagonist activity"/>
    <property type="evidence" value="ECO:0007669"/>
    <property type="project" value="TreeGrafter"/>
</dbReference>
<dbReference type="Gene3D" id="2.60.120.1440">
    <property type="match status" value="1"/>
</dbReference>
<dbReference type="InterPro" id="IPR012373">
    <property type="entry name" value="Ferrdict_sens_TM"/>
</dbReference>
<dbReference type="Gene3D" id="3.55.50.30">
    <property type="match status" value="1"/>
</dbReference>
<evidence type="ECO:0000259" key="3">
    <source>
        <dbReference type="Pfam" id="PF16344"/>
    </source>
</evidence>
<dbReference type="FunFam" id="2.60.120.1440:FF:000001">
    <property type="entry name" value="Putative anti-sigma factor"/>
    <property type="match status" value="1"/>
</dbReference>
<dbReference type="PIRSF" id="PIRSF018266">
    <property type="entry name" value="FecR"/>
    <property type="match status" value="1"/>
</dbReference>
<feature type="domain" description="Protein FecR C-terminal" evidence="3">
    <location>
        <begin position="257"/>
        <end position="325"/>
    </location>
</feature>
<dbReference type="EMBL" id="VWMK01000011">
    <property type="protein sequence ID" value="KAA3764526.1"/>
    <property type="molecule type" value="Genomic_DNA"/>
</dbReference>
<evidence type="ECO:0000313" key="4">
    <source>
        <dbReference type="EMBL" id="KAA3764526.1"/>
    </source>
</evidence>
<dbReference type="GeneID" id="93116537"/>
<name>A0A7J4XI82_9BACE</name>
<feature type="domain" description="FecR protein" evidence="2">
    <location>
        <begin position="117"/>
        <end position="210"/>
    </location>
</feature>
<dbReference type="InterPro" id="IPR006860">
    <property type="entry name" value="FecR"/>
</dbReference>